<reference evidence="1" key="1">
    <citation type="journal article" date="2015" name="Nature">
        <title>Complex archaea that bridge the gap between prokaryotes and eukaryotes.</title>
        <authorList>
            <person name="Spang A."/>
            <person name="Saw J.H."/>
            <person name="Jorgensen S.L."/>
            <person name="Zaremba-Niedzwiedzka K."/>
            <person name="Martijn J."/>
            <person name="Lind A.E."/>
            <person name="van Eijk R."/>
            <person name="Schleper C."/>
            <person name="Guy L."/>
            <person name="Ettema T.J."/>
        </authorList>
    </citation>
    <scope>NUCLEOTIDE SEQUENCE</scope>
</reference>
<protein>
    <submittedName>
        <fullName evidence="1">Uncharacterized protein</fullName>
    </submittedName>
</protein>
<sequence>MQRKILELLRQIWKITPEESLLTIIGSCFADDIELYYVSDEDLKDNLEALLLIEQRRMERRNNASTHKN</sequence>
<organism evidence="1">
    <name type="scientific">marine sediment metagenome</name>
    <dbReference type="NCBI Taxonomy" id="412755"/>
    <lineage>
        <taxon>unclassified sequences</taxon>
        <taxon>metagenomes</taxon>
        <taxon>ecological metagenomes</taxon>
    </lineage>
</organism>
<evidence type="ECO:0000313" key="1">
    <source>
        <dbReference type="EMBL" id="KKM79832.1"/>
    </source>
</evidence>
<comment type="caution">
    <text evidence="1">The sequence shown here is derived from an EMBL/GenBank/DDBJ whole genome shotgun (WGS) entry which is preliminary data.</text>
</comment>
<dbReference type="EMBL" id="LAZR01008279">
    <property type="protein sequence ID" value="KKM79832.1"/>
    <property type="molecule type" value="Genomic_DNA"/>
</dbReference>
<proteinExistence type="predicted"/>
<dbReference type="AlphaFoldDB" id="A0A0F9NEP9"/>
<accession>A0A0F9NEP9</accession>
<name>A0A0F9NEP9_9ZZZZ</name>
<gene>
    <name evidence="1" type="ORF">LCGC14_1345930</name>
</gene>